<feature type="domain" description="PKS/mFAS DH" evidence="12">
    <location>
        <begin position="2887"/>
        <end position="3158"/>
    </location>
</feature>
<feature type="active site" description="Proton donor; for dehydratase activity" evidence="9">
    <location>
        <position position="5058"/>
    </location>
</feature>
<evidence type="ECO:0000259" key="11">
    <source>
        <dbReference type="PROSITE" id="PS52004"/>
    </source>
</evidence>
<keyword evidence="5" id="KW-0808">Transferase</keyword>
<dbReference type="SMART" id="SM00822">
    <property type="entry name" value="PKS_KR"/>
    <property type="match status" value="3"/>
</dbReference>
<feature type="domain" description="Carrier" evidence="10">
    <location>
        <begin position="3921"/>
        <end position="3996"/>
    </location>
</feature>
<feature type="active site" description="Proton acceptor; for dehydratase activity" evidence="9">
    <location>
        <position position="2919"/>
    </location>
</feature>
<dbReference type="InterPro" id="IPR013154">
    <property type="entry name" value="ADH-like_N"/>
</dbReference>
<feature type="domain" description="Ketosynthase family 3 (KS3)" evidence="11">
    <location>
        <begin position="4014"/>
        <end position="4438"/>
    </location>
</feature>
<dbReference type="InterPro" id="IPR049900">
    <property type="entry name" value="PKS_mFAS_DH"/>
</dbReference>
<feature type="active site" description="Proton donor; for dehydratase activity" evidence="9">
    <location>
        <position position="3082"/>
    </location>
</feature>
<dbReference type="RefSeq" id="WP_308280286.1">
    <property type="nucleotide sequence ID" value="NZ_CP136563.1"/>
</dbReference>
<comment type="caution">
    <text evidence="13">The sequence shown here is derived from an EMBL/GenBank/DDBJ whole genome shotgun (WGS) entry which is preliminary data.</text>
</comment>
<dbReference type="InterPro" id="IPR016035">
    <property type="entry name" value="Acyl_Trfase/lysoPLipase"/>
</dbReference>
<gene>
    <name evidence="13" type="ORF">J2Z30_009691</name>
</gene>
<dbReference type="InterPro" id="IPR006162">
    <property type="entry name" value="Ppantetheine_attach_site"/>
</dbReference>
<comment type="pathway">
    <text evidence="2">Antibiotic biosynthesis.</text>
</comment>
<dbReference type="PROSITE" id="PS00012">
    <property type="entry name" value="PHOSPHOPANTETHEINE"/>
    <property type="match status" value="2"/>
</dbReference>
<dbReference type="Proteomes" id="UP000756710">
    <property type="component" value="Unassembled WGS sequence"/>
</dbReference>
<sequence>MASANEEKLLENLKWVTTELRRARRRLQEAEEARSEPIAIVGMSCRYPGGVTTPEELWRLVADGTDAISEFPTDRGWDIDGIYDPDPEVPARTYSIEGGFLDDVSGFDAGFFGINPREALATDPQQRLLLETAWEAFERAGLDPASLRGSRTGVFAGVTTHDYFSRLSSVPEDVEGYLASGSSGSVLSGRISYTFGLEGPAVTVDTACSSSLVALHLAAQALRQGECSLALAGGVTVMATPFGFVEFSRQRGLARDGRCKSFAAAADGTGWGEGAGWLLLERLSEARRNGHEVLAVVRGSAVNQDGASNGLTAPNGPSQQRVIRDALANARLSVADVDVVEAHGTGTRLGDPIEAQALLATYGQDRDRPLLLGSIKSNIGHTQAAAGVAGVIKMVLAMRHGVVPRTLHVDEPSPEVDWSSGAVSLATSQVPWPDVDRVCRSAVSSFGVSGTNAHVVLEASPDQPETSERRTEAAAPWVVSAKTEEGVREQVERLTAFVSERPGLDPVDVGWTLASRSAFEYRALVGDGLVVRAGGGKVVFVFPGQGSQWAGMAVELLDQSPVFAKSIEDCAAALSEFVDWSLVGVLRGGGGELDRVDVVQPVLWAVMVSLAELWRSYGVSPDAVVGHSQGEIAAAVVAGALSLRDGARVVALRSRVLLRIAGAGGMVSVGLSADEVVARLEGRPLGIAAYNGPSSVVVSGPADALDEWRVELESSGVRARRIPVDYASHSADVDGLREEILELLAPVAPRSGQVPFYSALTGELFGTNGLDAGYWFESLRQPVLFEQATRALTADGHGVLIECSAHPVLTVGVQEVAVGSLRRDDGGLQRFLTSVAEAWTHGVEVDWKAVYPQGRRVDLPTYPFRHQRYWLDATPSAALGETGHPLLTATVPLAGEDGVVMTGRLSSRTHPWLADHTVQGRILLPGTAFVELALRAGDEVGCDHLDEIVIHTPLPLHDRTGCQVQVAVAGPDEDGRRGFTVHARTDEEGEWAQHAAGVLTTGTRHQPPALEAWPPAGAVGVDLDGLYSKLADAGYGYGPAFQGLTSAWRTGDAVYAEAGPAEDAAGYGLHPALFDAALHALGIAGFDARTEGLPFSFAGVTLHAAGATAVRVRLASAGPDAVSVELADPAGRPVASVERLVLRPVNLARPHHDSLFRLDWTPWAHTTPEADARAAGKWVILGDPGLAAELDGPVEVIAGEGDVAAAVHAATGKVLELVRSWPTDDRTQEGPLVVVTRGAVAAAESDEVTDLAGAAVWGLVRSAQAENPGLFVLIDVDGPGTAMLPDAVAGGEPQLVIRDGVIRVPRLARLGTDETLLPPPVPAWRLDAIGGTGTVESLALIEAPATLGGLGPGEIRVAMRAAGLNFRDVVVTLGLVPGLEGVGGEGAGVVLETGPEVGSVRPGDEVWGIFPATLGPVVVTDARLVARKPAGWSWEEAAATPVAFLTAYFGLVDLAGARPGARVLIHAAAGGVGSAATQLAHHLGLEVFGTASTGKWDALRANGYDDAHIADSRTLGFERAFLDATGGEGVDVVLDCLAGEFVDASLRLLPHGGHFLEMGKTDIRDPDTVAAAHPGVRYQAYDLMETAGTERIREMLAELLVLFERGDLRPIPVTTYDVRRARTAVRDLSQAKLVGKAVLTIPAPLDPDGTVLVTGGTGTLGALVARHLVTAHGARHLVLTSRRGPAASGAAELVAELAALGAEARVLAGDAADRESLAGVLAGIAPEHPLTAVIHTAGVMDDGLLATMTTERLDAVLRPKVDAVVNLHELTRGSDLAAFVLFSAAAGVFGGAGQGNYAAANAFLDGFARHRRDQGLPASSVSWGLWAHRSGLTGHLADTDLNRMARAGLVPLSDDEGLALFDSARLALAAHTVAVRLDLAALRGGRQEIPPLLRGLVTRTGRRTTRAVAATSGGTGFAARLATMGERERTAFLTDLVRSHAATVLGLSDGDPIEEHRPFRDLGFDSLTAVELRNRLGAATGLRLPATAVFDYPTPAALAGQLRGELLGKQDGTVVPVATVAATDDDPIAIVSMSCRFPGGVSTPEELWQLLDSGGDAIEGFPTDRGWDIDALYDPDPEAAGKTYAIEGGFLRDVSGFDAGFFGISPREAVAMDPQQRLLLETAWELFERAGLDPATLRGSRTGVFAGSYGQDYLSRLHTLPEGVEGYAVSGGAGSVASGRVSYTFGLEGPAVTVDTACSSSLVALHLAAQALRQGECTMALAGGAMVMSTPYVFMEFSRQRGLAADGRCKSFSGAADGTGWGEGVGWLLLERLSDAERLGHEVLAVVRGSAVNQDGASNGLTAPNGPAQQRVIRQALANAGLSPADVDVVEAHGTGTRLGDPIEAQALLATYGQDRVQPLLLGSIKSNIGHTQAAAGVAGVIKMVLAMRHGVVPQTLHVDSPSPEVDWASGAVSLATSRLEWPAVGRVCRSAVSSFGVSGTNAHVVLEAAPGKTDESETRPRVPVVPVVPWVVSAKTAAGVRAQALRLRAFVEERPGLEPVDVGWSLASRPLFDHRAVVVGADRDELLARLADVEAEVVARGALALMFTGQGSQTPGMGRGLYEVFPVFAAAFDEVCAVFEPGLLLADAEALDRTEHAQPALFALEVALFRLLESWGIAPDYLLGHSIGEVAAAHVAGVLSLEDAAKLVAARGRLMQALPSGGAMVSIQASEAEVRPWLTDRVAIAAVNGPVSVVVSGDEDVVLAVAARFAKSRRLRVSHAFHSPLMEPMLGEFREVVSSLRFHAPQIPVVSTVTGGLLTADAEYWVEQVRATVRFADGVRELGDRGVRTFLEVGPGGVLAAMAQESLDDEAAAFATLRKDVAEPRAVVGAAGRLHVRGIRLDWKALMPGGRRVDLPVYAFQHERYWLEATSSAADVTSVGLGAANHPLLGAAVFRADGEGVLLTGRISLRTHSWLADHTVVGRVLLPGTAFVELALRAGDEVGCGRVDELIVRAPLVLPERDGVQIQVAVAGPDEAGRCAFTVYARPDGDPEWSQHATGVLAVETPTEPVTLAAWPPPGAAAIDVGDLYPRLAGSGYGYGPVFQGLRAAWHGDGEAYAEVRLPSPATGSAAAFGLHPALSDAALHALGMADLGIAATGLPFSFTGVTLHAAAATELRARLKPAGPDAISVDLADAAGRPVATIERLALRPMSDGPRPHHDALFRLDWVPVPPDATEAAGEDAQVVEVVGRRPSGDLAADVHRATAEALDLIQGRPLDAPGRLVFVTRGAVAAADGEDVTDLAGAAVWGLVRSAQAENPGRFALIDLDPEGAAAPPAAVASGEPQIAVRGGVAHVPRLARLATAGTLIPPPVPSWRLEATGTGTVDGLDLVDDPAATRDLGPGEVRVAMRAAGLNFRDVVVTLGLVPGLNGVGGEGAGVVLETGPGVTSMRPGDEVLGLIPGSGGPVAVTDARFLTRKPAGWSWERAAAVPIVYLTAYYGLVDLAGATAGERVLIHAAAGGVGFAATQLARHLGLEVFGTASAGKWDALRANGYDDIHIAGSRTLDFEREFLGVTGGDGVDVVLDCLAGEFVDASLRLLPHGGRFLELGKTDIRDPRAVAERYPGVSYRAYDLVEAAGPDRVQEMLGEIVTLFERGELSPPPVTTWDVRRAREAVRSLSQAKLVGKAVLTMPARLDPRGTVLVTGGTGTLGALAARHLVTTHGARRLVLTSRRGAAAPGAGDLAAELSGMGAEVTVVACDVADRESLAAVLAGIPAAHPLTAVVHTAGVVDDGLLASLTPERLAAVLRPKVDAVVNLHELTCDDELAEFVVFSSSASVIGAAGQGNYAAANAFLDAFARHRHALGRPATAVGWGLWDERSGMTGHLTGTDRDRMARAGLLPLSSDEGLALFDAARSSVQAHALAMRLDLAALHTAGDSVPPLLSGLVAAPGRRAARAVAGTADRTGFAARLAAMSETEQSALLTDLVCSNAATVLGLGPTATVDVHRPFRDQGFDSLTAVELRNRLGGATGLRLAATAVFDHPTPAALVDHLRAELLGGPAGAAALPAAVVADDDPIVIVSMSCRYPGGVHTPEDLWQVVAGETDAVSDFPTDRGWDVEALYDPDPGVAGRTYAIEGGFLDDVSGFDAEFFGISPREAVAMDPQQRLLLETAWEAFERAGIDPVALRGSQTGVFAGVMLNDYATRLSSVPEGVEGYLASGSSASVASGRISYTFGLVGPAVTVDTACSSSLVALHLAAQALRQGECSLALAGGVTVMATPFAFVEFSRQRGLAADGRCKSFSSTADGTGWSEGAGWLLLERRSDAERHGHEILAVVRGSVVNQDGASNGLTAPNGPSQQRVIRQALANARLAPADVDVVEAHGTGTTLGDPIEAQAVLATYGQDRDQPLLLGSIKSNIGHTQAAAGVAGIIKMVLAMRHGVVPRTLHVDKPTPEVDWSSGAVELATAQVPWPAVERARRAAVSSFGVSGTNAHVILEALPEKPEMPKKPTGVLVPWVVSAKTEEGVRAQAERLTAFVAERPGLDPVDVGWTLASRSPFEYRAVVGDDLVARAQDVKVVFVFPGQGSQWVGMAVELLDQSPVFAKSIEDCAAALSEFVDWSLVEVLRGGGSEFERVDVVQPALWAVMVSLAELWRSYGVAPDAVVGHSQGEIAAAVVAGALSHQDGARVVALRSRALLRIAGAGGMLSIALPADEVGGRLGGGPVGIAAYNGPNSVVVSGPADALDEWQVELESSGVRARRVPVDYASHSADVEILREEILDSLAAVVPQPGRIPFYSALTGELFDTSGLDAGYWFESLRQPVLFEQATRALTADGHGVLIECSAHPVLTIGVPEIAVGSLRRDDGGLQRFLTSVAEAWTHGVEVDWKQVYPQGRRVELPTYAFRHQRYWLDATPPAAAGEAGHPLLGTAVTLAGDGGVVMTGTLSLRTHPWLADHTVLDRVLLPGTAFVELALRAAEEAGCDRLDEIVIHAPLPLPERGSVHLQVVVAAPDESGGRALTVYAREDENDEWTRHATGHLTSGTPAEPPALVTWPPPGAEAVAVADLYPRLAEAGYGYGPVFQGLTSVWRAVDAVYAEVRLPLEAADSAAEFGLHPALFDAALHALGRSGFGPGTAGLPFSFSGVALHATGAPAVRVRMAPAGSDAVSVELADGAGRPVASVERLVVRPVSEAALAPSPHESLFRVTWVPVPETGDDGAETVLVERSWGSSVEDVHTATAEALGLVQSWLAETKPGRLVFVTRGAVAAVDGDDVTDPAGAAVWGLVRSAEAENPGRFALVDLDGDGTVRLPVGEPQVAVRRGKVLAPRLARTAADGEPVRLDPRGTVLVTGGTGMLGGLIARHLVSAYGVRNLMLISRRGPHGPGVDDLVADLAERGARATVVACDAADREALAATLATIPAEHPLTAIVHTAGVLDDALLESTTRQRLAAVLRPKVDAAVNLAELTEDERLAAFVLFSSAAAVLGGAGQGAYAAANAFLDAFAQQRQARGAIVSSLGWGLWAPPSEMTGHLDQAQAARLARAAMVPLTGEEGLALFDAALATGAAHTVPARVNLATLRRDGAIPPLLSGLVARTGRRAASASGTADPGLAERLAGMPEAEGSAYLLGLVRSHVATVLGRVTPDDVDAGRAFKDLGFDSLTAVDLRNRLGAATGLRLPATVVFDHPNATGLAGFLRAELLAEATGVEPLLAELDRLGRSLGAVTADPAERTRITLRLRSLMTAWAGTDDGTPADDDDLSAATDDELFQLADQQLGLS</sequence>
<dbReference type="InterPro" id="IPR002364">
    <property type="entry name" value="Quin_OxRdtase/zeta-crystal_CS"/>
</dbReference>
<dbReference type="InterPro" id="IPR014043">
    <property type="entry name" value="Acyl_transferase_dom"/>
</dbReference>
<dbReference type="InterPro" id="IPR042104">
    <property type="entry name" value="PKS_dehydratase_sf"/>
</dbReference>
<keyword evidence="7" id="KW-0511">Multifunctional enzyme</keyword>
<dbReference type="Pfam" id="PF08990">
    <property type="entry name" value="Docking"/>
    <property type="match status" value="1"/>
</dbReference>
<dbReference type="SUPFAM" id="SSF50129">
    <property type="entry name" value="GroES-like"/>
    <property type="match status" value="2"/>
</dbReference>
<dbReference type="EMBL" id="JAGGLR010000045">
    <property type="protein sequence ID" value="MBP2068610.1"/>
    <property type="molecule type" value="Genomic_DNA"/>
</dbReference>
<evidence type="ECO:0000313" key="14">
    <source>
        <dbReference type="Proteomes" id="UP000756710"/>
    </source>
</evidence>
<keyword evidence="14" id="KW-1185">Reference proteome</keyword>
<dbReference type="SUPFAM" id="SSF55048">
    <property type="entry name" value="Probable ACP-binding domain of malonyl-CoA ACP transacylase"/>
    <property type="match status" value="3"/>
</dbReference>
<dbReference type="InterPro" id="IPR049552">
    <property type="entry name" value="PKS_DH_N"/>
</dbReference>
<dbReference type="InterPro" id="IPR036736">
    <property type="entry name" value="ACP-like_sf"/>
</dbReference>
<comment type="cofactor">
    <cofactor evidence="1">
        <name>pantetheine 4'-phosphate</name>
        <dbReference type="ChEBI" id="CHEBI:47942"/>
    </cofactor>
</comment>
<dbReference type="Gene3D" id="3.40.50.720">
    <property type="entry name" value="NAD(P)-binding Rossmann-like Domain"/>
    <property type="match status" value="5"/>
</dbReference>
<dbReference type="Gene3D" id="3.30.70.3290">
    <property type="match status" value="3"/>
</dbReference>
<dbReference type="Pfam" id="PF00550">
    <property type="entry name" value="PP-binding"/>
    <property type="match status" value="3"/>
</dbReference>
<feature type="domain" description="Carrier" evidence="10">
    <location>
        <begin position="5559"/>
        <end position="5637"/>
    </location>
</feature>
<dbReference type="PROSITE" id="PS50075">
    <property type="entry name" value="CARRIER"/>
    <property type="match status" value="3"/>
</dbReference>
<dbReference type="Pfam" id="PF14765">
    <property type="entry name" value="PS-DH"/>
    <property type="match status" value="3"/>
</dbReference>
<feature type="domain" description="Carrier" evidence="10">
    <location>
        <begin position="1931"/>
        <end position="2006"/>
    </location>
</feature>
<dbReference type="InterPro" id="IPR020806">
    <property type="entry name" value="PKS_PP-bd"/>
</dbReference>
<name>A0ABS4N9A7_9ACTN</name>
<protein>
    <submittedName>
        <fullName evidence="13">Acyl transferase domain-containing protein/D-arabinose 1-dehydrogenase-like Zn-dependent alcohol dehydrogenase/acyl carrier protein</fullName>
    </submittedName>
</protein>
<dbReference type="InterPro" id="IPR055123">
    <property type="entry name" value="SpnB-like_Rossmann"/>
</dbReference>
<dbReference type="InterPro" id="IPR049551">
    <property type="entry name" value="PKS_DH_C"/>
</dbReference>
<dbReference type="Pfam" id="PF16197">
    <property type="entry name" value="KAsynt_C_assoc"/>
    <property type="match status" value="3"/>
</dbReference>
<dbReference type="Gene3D" id="1.10.1200.10">
    <property type="entry name" value="ACP-like"/>
    <property type="match status" value="3"/>
</dbReference>
<dbReference type="Gene3D" id="3.10.129.110">
    <property type="entry name" value="Polyketide synthase dehydratase"/>
    <property type="match status" value="3"/>
</dbReference>
<dbReference type="InterPro" id="IPR014031">
    <property type="entry name" value="Ketoacyl_synth_C"/>
</dbReference>
<dbReference type="SMART" id="SM00823">
    <property type="entry name" value="PKS_PP"/>
    <property type="match status" value="3"/>
</dbReference>
<dbReference type="InterPro" id="IPR016036">
    <property type="entry name" value="Malonyl_transacylase_ACP-bd"/>
</dbReference>
<feature type="region of interest" description="C-terminal hotdog fold" evidence="9">
    <location>
        <begin position="1018"/>
        <end position="1151"/>
    </location>
</feature>
<dbReference type="CDD" id="cd08956">
    <property type="entry name" value="KR_3_FAS_SDR_x"/>
    <property type="match status" value="3"/>
</dbReference>
<evidence type="ECO:0000256" key="9">
    <source>
        <dbReference type="PROSITE-ProRule" id="PRU01363"/>
    </source>
</evidence>
<evidence type="ECO:0000256" key="4">
    <source>
        <dbReference type="ARBA" id="ARBA00022553"/>
    </source>
</evidence>
<feature type="domain" description="PKS/mFAS DH" evidence="12">
    <location>
        <begin position="4863"/>
        <end position="5134"/>
    </location>
</feature>
<dbReference type="InterPro" id="IPR013968">
    <property type="entry name" value="PKS_KR"/>
</dbReference>
<dbReference type="Pfam" id="PF13602">
    <property type="entry name" value="ADH_zinc_N_2"/>
    <property type="match status" value="2"/>
</dbReference>
<dbReference type="SMART" id="SM00827">
    <property type="entry name" value="PKS_AT"/>
    <property type="match status" value="3"/>
</dbReference>
<feature type="region of interest" description="N-terminal hotdog fold" evidence="9">
    <location>
        <begin position="4863"/>
        <end position="4985"/>
    </location>
</feature>
<dbReference type="PROSITE" id="PS00606">
    <property type="entry name" value="KS3_1"/>
    <property type="match status" value="3"/>
</dbReference>
<dbReference type="InterPro" id="IPR032821">
    <property type="entry name" value="PKS_assoc"/>
</dbReference>
<evidence type="ECO:0000256" key="3">
    <source>
        <dbReference type="ARBA" id="ARBA00022450"/>
    </source>
</evidence>
<evidence type="ECO:0000259" key="12">
    <source>
        <dbReference type="PROSITE" id="PS52019"/>
    </source>
</evidence>
<dbReference type="InterPro" id="IPR050091">
    <property type="entry name" value="PKS_NRPS_Biosynth_Enz"/>
</dbReference>
<dbReference type="Pfam" id="PF08240">
    <property type="entry name" value="ADH_N"/>
    <property type="match status" value="2"/>
</dbReference>
<dbReference type="PANTHER" id="PTHR43775">
    <property type="entry name" value="FATTY ACID SYNTHASE"/>
    <property type="match status" value="1"/>
</dbReference>
<feature type="domain" description="Ketosynthase family 3 (KS3)" evidence="11">
    <location>
        <begin position="2025"/>
        <end position="2449"/>
    </location>
</feature>
<dbReference type="InterPro" id="IPR036291">
    <property type="entry name" value="NAD(P)-bd_dom_sf"/>
</dbReference>
<keyword evidence="4" id="KW-0597">Phosphoprotein</keyword>
<dbReference type="InterPro" id="IPR020807">
    <property type="entry name" value="PKS_DH"/>
</dbReference>
<dbReference type="SMART" id="SM01294">
    <property type="entry name" value="PKS_PP_betabranch"/>
    <property type="match status" value="3"/>
</dbReference>
<dbReference type="Pfam" id="PF00109">
    <property type="entry name" value="ketoacyl-synt"/>
    <property type="match status" value="3"/>
</dbReference>
<dbReference type="InterPro" id="IPR016039">
    <property type="entry name" value="Thiolase-like"/>
</dbReference>
<dbReference type="SMART" id="SM00826">
    <property type="entry name" value="PKS_DH"/>
    <property type="match status" value="3"/>
</dbReference>
<keyword evidence="8" id="KW-0012">Acyltransferase</keyword>
<dbReference type="SUPFAM" id="SSF52151">
    <property type="entry name" value="FabD/lysophospholipase-like"/>
    <property type="match status" value="3"/>
</dbReference>
<feature type="active site" description="Proton donor; for dehydratase activity" evidence="9">
    <location>
        <position position="1075"/>
    </location>
</feature>
<dbReference type="InterPro" id="IPR020841">
    <property type="entry name" value="PKS_Beta-ketoAc_synthase_dom"/>
</dbReference>
<dbReference type="Gene3D" id="3.90.180.10">
    <property type="entry name" value="Medium-chain alcohol dehydrogenases, catalytic domain"/>
    <property type="match status" value="2"/>
</dbReference>
<dbReference type="SUPFAM" id="SSF53901">
    <property type="entry name" value="Thiolase-like"/>
    <property type="match status" value="3"/>
</dbReference>
<dbReference type="InterPro" id="IPR015083">
    <property type="entry name" value="NorB/c/GfsB-D-like_docking"/>
</dbReference>
<dbReference type="SMART" id="SM00825">
    <property type="entry name" value="PKS_KS"/>
    <property type="match status" value="3"/>
</dbReference>
<evidence type="ECO:0000256" key="1">
    <source>
        <dbReference type="ARBA" id="ARBA00001957"/>
    </source>
</evidence>
<feature type="region of interest" description="C-terminal hotdog fold" evidence="9">
    <location>
        <begin position="3021"/>
        <end position="3158"/>
    </location>
</feature>
<organism evidence="13 14">
    <name type="scientific">Streptomyces iranensis</name>
    <dbReference type="NCBI Taxonomy" id="576784"/>
    <lineage>
        <taxon>Bacteria</taxon>
        <taxon>Bacillati</taxon>
        <taxon>Actinomycetota</taxon>
        <taxon>Actinomycetes</taxon>
        <taxon>Kitasatosporales</taxon>
        <taxon>Streptomycetaceae</taxon>
        <taxon>Streptomyces</taxon>
        <taxon>Streptomyces violaceusniger group</taxon>
    </lineage>
</organism>
<dbReference type="Pfam" id="PF02801">
    <property type="entry name" value="Ketoacyl-synt_C"/>
    <property type="match status" value="3"/>
</dbReference>
<evidence type="ECO:0000256" key="2">
    <source>
        <dbReference type="ARBA" id="ARBA00004792"/>
    </source>
</evidence>
<dbReference type="Pfam" id="PF22953">
    <property type="entry name" value="SpnB_Rossmann"/>
    <property type="match status" value="3"/>
</dbReference>
<dbReference type="Pfam" id="PF00698">
    <property type="entry name" value="Acyl_transf_1"/>
    <property type="match status" value="3"/>
</dbReference>
<dbReference type="InterPro" id="IPR014030">
    <property type="entry name" value="Ketoacyl_synth_N"/>
</dbReference>
<evidence type="ECO:0000256" key="5">
    <source>
        <dbReference type="ARBA" id="ARBA00022679"/>
    </source>
</evidence>
<proteinExistence type="predicted"/>
<evidence type="ECO:0000313" key="13">
    <source>
        <dbReference type="EMBL" id="MBP2068610.1"/>
    </source>
</evidence>
<dbReference type="InterPro" id="IPR018201">
    <property type="entry name" value="Ketoacyl_synth_AS"/>
</dbReference>
<feature type="region of interest" description="N-terminal hotdog fold" evidence="9">
    <location>
        <begin position="884"/>
        <end position="1006"/>
    </location>
</feature>
<dbReference type="Gene3D" id="3.40.366.10">
    <property type="entry name" value="Malonyl-Coenzyme A Acyl Carrier Protein, domain 2"/>
    <property type="match status" value="3"/>
</dbReference>
<dbReference type="Gene3D" id="3.40.47.10">
    <property type="match status" value="3"/>
</dbReference>
<dbReference type="InterPro" id="IPR001227">
    <property type="entry name" value="Ac_transferase_dom_sf"/>
</dbReference>
<dbReference type="PROSITE" id="PS52004">
    <property type="entry name" value="KS3_2"/>
    <property type="match status" value="3"/>
</dbReference>
<dbReference type="SUPFAM" id="SSF47336">
    <property type="entry name" value="ACP-like"/>
    <property type="match status" value="3"/>
</dbReference>
<feature type="active site" description="Proton acceptor; for dehydratase activity" evidence="9">
    <location>
        <position position="916"/>
    </location>
</feature>
<dbReference type="InterPro" id="IPR020843">
    <property type="entry name" value="ER"/>
</dbReference>
<dbReference type="InterPro" id="IPR009081">
    <property type="entry name" value="PP-bd_ACP"/>
</dbReference>
<evidence type="ECO:0000259" key="10">
    <source>
        <dbReference type="PROSITE" id="PS50075"/>
    </source>
</evidence>
<dbReference type="Pfam" id="PF08659">
    <property type="entry name" value="KR"/>
    <property type="match status" value="3"/>
</dbReference>
<dbReference type="Gene3D" id="3.40.50.11460">
    <property type="match status" value="1"/>
</dbReference>
<dbReference type="PROSITE" id="PS52019">
    <property type="entry name" value="PKS_MFAS_DH"/>
    <property type="match status" value="3"/>
</dbReference>
<dbReference type="InterPro" id="IPR057326">
    <property type="entry name" value="KR_dom"/>
</dbReference>
<evidence type="ECO:0000256" key="7">
    <source>
        <dbReference type="ARBA" id="ARBA00023268"/>
    </source>
</evidence>
<reference evidence="13 14" key="1">
    <citation type="submission" date="2021-03" db="EMBL/GenBank/DDBJ databases">
        <title>Genomic Encyclopedia of Type Strains, Phase IV (KMG-IV): sequencing the most valuable type-strain genomes for metagenomic binning, comparative biology and taxonomic classification.</title>
        <authorList>
            <person name="Goeker M."/>
        </authorList>
    </citation>
    <scope>NUCLEOTIDE SEQUENCE [LARGE SCALE GENOMIC DNA]</scope>
    <source>
        <strain evidence="13 14">DSM 41954</strain>
    </source>
</reference>
<dbReference type="CDD" id="cd00833">
    <property type="entry name" value="PKS"/>
    <property type="match status" value="3"/>
</dbReference>
<feature type="region of interest" description="N-terminal hotdog fold" evidence="9">
    <location>
        <begin position="2887"/>
        <end position="3009"/>
    </location>
</feature>
<dbReference type="SUPFAM" id="SSF51735">
    <property type="entry name" value="NAD(P)-binding Rossmann-fold domains"/>
    <property type="match status" value="8"/>
</dbReference>
<feature type="region of interest" description="C-terminal hotdog fold" evidence="9">
    <location>
        <begin position="4997"/>
        <end position="5134"/>
    </location>
</feature>
<feature type="domain" description="PKS/mFAS DH" evidence="12">
    <location>
        <begin position="884"/>
        <end position="1151"/>
    </location>
</feature>
<keyword evidence="6" id="KW-0045">Antibiotic biosynthesis</keyword>
<dbReference type="PANTHER" id="PTHR43775:SF51">
    <property type="entry name" value="INACTIVE PHENOLPHTHIOCEROL SYNTHESIS POLYKETIDE SYNTHASE TYPE I PKS1-RELATED"/>
    <property type="match status" value="1"/>
</dbReference>
<feature type="active site" description="Proton acceptor; for dehydratase activity" evidence="9">
    <location>
        <position position="4895"/>
    </location>
</feature>
<feature type="domain" description="Ketosynthase family 3 (KS3)" evidence="11">
    <location>
        <begin position="35"/>
        <end position="459"/>
    </location>
</feature>
<evidence type="ECO:0000256" key="8">
    <source>
        <dbReference type="ARBA" id="ARBA00023315"/>
    </source>
</evidence>
<dbReference type="SMART" id="SM00829">
    <property type="entry name" value="PKS_ER"/>
    <property type="match status" value="2"/>
</dbReference>
<dbReference type="InterPro" id="IPR011032">
    <property type="entry name" value="GroES-like_sf"/>
</dbReference>
<dbReference type="CDD" id="cd05195">
    <property type="entry name" value="enoyl_red"/>
    <property type="match status" value="2"/>
</dbReference>
<dbReference type="Pfam" id="PF21089">
    <property type="entry name" value="PKS_DH_N"/>
    <property type="match status" value="3"/>
</dbReference>
<keyword evidence="3" id="KW-0596">Phosphopantetheine</keyword>
<accession>A0ABS4N9A7</accession>
<dbReference type="PROSITE" id="PS01162">
    <property type="entry name" value="QOR_ZETA_CRYSTAL"/>
    <property type="match status" value="1"/>
</dbReference>
<evidence type="ECO:0000256" key="6">
    <source>
        <dbReference type="ARBA" id="ARBA00023194"/>
    </source>
</evidence>